<name>A0A849BKG4_9BURK</name>
<dbReference type="RefSeq" id="WP_151022339.1">
    <property type="nucleotide sequence ID" value="NZ_BAAAEB010000055.1"/>
</dbReference>
<evidence type="ECO:0000313" key="1">
    <source>
        <dbReference type="EMBL" id="NNH14065.1"/>
    </source>
</evidence>
<reference evidence="1 2" key="1">
    <citation type="submission" date="2020-05" db="EMBL/GenBank/DDBJ databases">
        <title>MicrobeNet Type strains.</title>
        <authorList>
            <person name="Nicholson A.C."/>
        </authorList>
    </citation>
    <scope>NUCLEOTIDE SEQUENCE [LARGE SCALE GENOMIC DNA]</scope>
    <source>
        <strain evidence="1 2">ATCC 700815</strain>
    </source>
</reference>
<dbReference type="EMBL" id="JABEMD010000073">
    <property type="protein sequence ID" value="NNH14065.1"/>
    <property type="molecule type" value="Genomic_DNA"/>
</dbReference>
<gene>
    <name evidence="1" type="ORF">HLB16_24765</name>
</gene>
<comment type="caution">
    <text evidence="1">The sequence shown here is derived from an EMBL/GenBank/DDBJ whole genome shotgun (WGS) entry which is preliminary data.</text>
</comment>
<proteinExistence type="predicted"/>
<accession>A0A849BKG4</accession>
<sequence length="63" mass="7227">MSQRSTLPAHRLLCGLVTDDHGNEMQMVPPVVSSDTYEQGVLFWFDGFCDPDIFERHIKETTQ</sequence>
<evidence type="ECO:0000313" key="2">
    <source>
        <dbReference type="Proteomes" id="UP000542973"/>
    </source>
</evidence>
<protein>
    <submittedName>
        <fullName evidence="1">Uncharacterized protein</fullName>
    </submittedName>
</protein>
<dbReference type="AlphaFoldDB" id="A0A849BKG4"/>
<dbReference type="Proteomes" id="UP000542973">
    <property type="component" value="Unassembled WGS sequence"/>
</dbReference>
<organism evidence="1 2">
    <name type="scientific">Cupriavidus gilardii</name>
    <dbReference type="NCBI Taxonomy" id="82541"/>
    <lineage>
        <taxon>Bacteria</taxon>
        <taxon>Pseudomonadati</taxon>
        <taxon>Pseudomonadota</taxon>
        <taxon>Betaproteobacteria</taxon>
        <taxon>Burkholderiales</taxon>
        <taxon>Burkholderiaceae</taxon>
        <taxon>Cupriavidus</taxon>
    </lineage>
</organism>